<evidence type="ECO:0000256" key="1">
    <source>
        <dbReference type="SAM" id="MobiDB-lite"/>
    </source>
</evidence>
<feature type="compositionally biased region" description="Basic and acidic residues" evidence="1">
    <location>
        <begin position="76"/>
        <end position="93"/>
    </location>
</feature>
<comment type="caution">
    <text evidence="2">The sequence shown here is derived from an EMBL/GenBank/DDBJ whole genome shotgun (WGS) entry which is preliminary data.</text>
</comment>
<feature type="region of interest" description="Disordered" evidence="1">
    <location>
        <begin position="1"/>
        <end position="36"/>
    </location>
</feature>
<reference evidence="2" key="1">
    <citation type="journal article" date="2023" name="G3 (Bethesda)">
        <title>Whole genome assemblies of Zophobas morio and Tenebrio molitor.</title>
        <authorList>
            <person name="Kaur S."/>
            <person name="Stinson S.A."/>
            <person name="diCenzo G.C."/>
        </authorList>
    </citation>
    <scope>NUCLEOTIDE SEQUENCE</scope>
    <source>
        <strain evidence="2">QUZm001</strain>
    </source>
</reference>
<organism evidence="2 3">
    <name type="scientific">Zophobas morio</name>
    <dbReference type="NCBI Taxonomy" id="2755281"/>
    <lineage>
        <taxon>Eukaryota</taxon>
        <taxon>Metazoa</taxon>
        <taxon>Ecdysozoa</taxon>
        <taxon>Arthropoda</taxon>
        <taxon>Hexapoda</taxon>
        <taxon>Insecta</taxon>
        <taxon>Pterygota</taxon>
        <taxon>Neoptera</taxon>
        <taxon>Endopterygota</taxon>
        <taxon>Coleoptera</taxon>
        <taxon>Polyphaga</taxon>
        <taxon>Cucujiformia</taxon>
        <taxon>Tenebrionidae</taxon>
        <taxon>Zophobas</taxon>
    </lineage>
</organism>
<evidence type="ECO:0000313" key="3">
    <source>
        <dbReference type="Proteomes" id="UP001168821"/>
    </source>
</evidence>
<feature type="compositionally biased region" description="Basic and acidic residues" evidence="1">
    <location>
        <begin position="316"/>
        <end position="326"/>
    </location>
</feature>
<sequence length="422" mass="46909">MPVLSPRQSSASALTGSYRSTFSSSTIDRPYFSSTSYSPRITSFSERYTTRTYSDSDGRRIFSRTGSITEDGITTRFRDEARESSISRRDSLSRDSGISSIRENSISDFSRRDGSVSRENSRLSAINVLDSVAELRSKYSPANYVPSCLRERNENISRSKSINDIGLPPIEPKLGPKKKVNDSLNYNNSLGVSPNPTNDNMKISDEDDNGNRASVADLRKKFDEKPSRAARSPPIEIEGAAKISENRFKKQDKKKKERRESSGRLSDASNCDSSATSKLDVNESVKNGLKQEDDENGEVRKSTRVNNFASYIPAKDYQKGEVKNGGDDLVNGETEQGDESSTDLIGRKFARGTLTTRQTVPKNIQGKSDPEESGGDEGQNGAEEDDVGEEENRAEESEKQEEKSANREDEDDQTEECEQERN</sequence>
<feature type="compositionally biased region" description="Basic and acidic residues" evidence="1">
    <location>
        <begin position="390"/>
        <end position="407"/>
    </location>
</feature>
<keyword evidence="3" id="KW-1185">Reference proteome</keyword>
<evidence type="ECO:0000313" key="2">
    <source>
        <dbReference type="EMBL" id="KAJ3639245.1"/>
    </source>
</evidence>
<protein>
    <submittedName>
        <fullName evidence="2">Uncharacterized protein</fullName>
    </submittedName>
</protein>
<feature type="compositionally biased region" description="Polar residues" evidence="1">
    <location>
        <begin position="353"/>
        <end position="366"/>
    </location>
</feature>
<feature type="compositionally biased region" description="Basic and acidic residues" evidence="1">
    <location>
        <begin position="217"/>
        <end position="227"/>
    </location>
</feature>
<gene>
    <name evidence="2" type="ORF">Zmor_003925</name>
</gene>
<feature type="compositionally biased region" description="Acidic residues" evidence="1">
    <location>
        <begin position="408"/>
        <end position="422"/>
    </location>
</feature>
<feature type="region of interest" description="Disordered" evidence="1">
    <location>
        <begin position="73"/>
        <end position="96"/>
    </location>
</feature>
<accession>A0AA38M0H7</accession>
<feature type="region of interest" description="Disordered" evidence="1">
    <location>
        <begin position="160"/>
        <end position="422"/>
    </location>
</feature>
<feature type="compositionally biased region" description="Polar residues" evidence="1">
    <location>
        <begin position="263"/>
        <end position="279"/>
    </location>
</feature>
<dbReference type="EMBL" id="JALNTZ010000011">
    <property type="protein sequence ID" value="KAJ3639245.1"/>
    <property type="molecule type" value="Genomic_DNA"/>
</dbReference>
<proteinExistence type="predicted"/>
<name>A0AA38M0H7_9CUCU</name>
<dbReference type="Proteomes" id="UP001168821">
    <property type="component" value="Unassembled WGS sequence"/>
</dbReference>
<feature type="compositionally biased region" description="Polar residues" evidence="1">
    <location>
        <begin position="182"/>
        <end position="201"/>
    </location>
</feature>
<dbReference type="AlphaFoldDB" id="A0AA38M0H7"/>